<protein>
    <submittedName>
        <fullName evidence="2">Retrotransposon protein, putative, ty3-gypsy subclass</fullName>
    </submittedName>
</protein>
<reference evidence="2" key="2">
    <citation type="submission" date="2022-01" db="EMBL/GenBank/DDBJ databases">
        <authorList>
            <person name="Yamashiro T."/>
            <person name="Shiraishi A."/>
            <person name="Satake H."/>
            <person name="Nakayama K."/>
        </authorList>
    </citation>
    <scope>NUCLEOTIDE SEQUENCE</scope>
</reference>
<evidence type="ECO:0000313" key="3">
    <source>
        <dbReference type="Proteomes" id="UP001151760"/>
    </source>
</evidence>
<reference evidence="2" key="1">
    <citation type="journal article" date="2022" name="Int. J. Mol. Sci.">
        <title>Draft Genome of Tanacetum Coccineum: Genomic Comparison of Closely Related Tanacetum-Family Plants.</title>
        <authorList>
            <person name="Yamashiro T."/>
            <person name="Shiraishi A."/>
            <person name="Nakayama K."/>
            <person name="Satake H."/>
        </authorList>
    </citation>
    <scope>NUCLEOTIDE SEQUENCE</scope>
</reference>
<evidence type="ECO:0000313" key="2">
    <source>
        <dbReference type="EMBL" id="GJT11221.1"/>
    </source>
</evidence>
<accession>A0ABQ5BCG0</accession>
<dbReference type="SUPFAM" id="SSF56672">
    <property type="entry name" value="DNA/RNA polymerases"/>
    <property type="match status" value="1"/>
</dbReference>
<feature type="domain" description="Chromo" evidence="1">
    <location>
        <begin position="767"/>
        <end position="817"/>
    </location>
</feature>
<name>A0ABQ5BCG0_9ASTR</name>
<dbReference type="PANTHER" id="PTHR34072">
    <property type="entry name" value="ENZYMATIC POLYPROTEIN-RELATED"/>
    <property type="match status" value="1"/>
</dbReference>
<dbReference type="Proteomes" id="UP001151760">
    <property type="component" value="Unassembled WGS sequence"/>
</dbReference>
<dbReference type="PANTHER" id="PTHR34072:SF59">
    <property type="entry name" value="CCHC-TYPE INTEGRASE"/>
    <property type="match status" value="1"/>
</dbReference>
<dbReference type="Pfam" id="PF00385">
    <property type="entry name" value="Chromo"/>
    <property type="match status" value="1"/>
</dbReference>
<dbReference type="InterPro" id="IPR023780">
    <property type="entry name" value="Chromo_domain"/>
</dbReference>
<gene>
    <name evidence="2" type="ORF">Tco_0858263</name>
</gene>
<organism evidence="2 3">
    <name type="scientific">Tanacetum coccineum</name>
    <dbReference type="NCBI Taxonomy" id="301880"/>
    <lineage>
        <taxon>Eukaryota</taxon>
        <taxon>Viridiplantae</taxon>
        <taxon>Streptophyta</taxon>
        <taxon>Embryophyta</taxon>
        <taxon>Tracheophyta</taxon>
        <taxon>Spermatophyta</taxon>
        <taxon>Magnoliopsida</taxon>
        <taxon>eudicotyledons</taxon>
        <taxon>Gunneridae</taxon>
        <taxon>Pentapetalae</taxon>
        <taxon>asterids</taxon>
        <taxon>campanulids</taxon>
        <taxon>Asterales</taxon>
        <taxon>Asteraceae</taxon>
        <taxon>Asteroideae</taxon>
        <taxon>Anthemideae</taxon>
        <taxon>Anthemidinae</taxon>
        <taxon>Tanacetum</taxon>
    </lineage>
</organism>
<proteinExistence type="predicted"/>
<keyword evidence="3" id="KW-1185">Reference proteome</keyword>
<evidence type="ECO:0000259" key="1">
    <source>
        <dbReference type="PROSITE" id="PS50013"/>
    </source>
</evidence>
<dbReference type="InterPro" id="IPR043502">
    <property type="entry name" value="DNA/RNA_pol_sf"/>
</dbReference>
<dbReference type="EMBL" id="BQNB010013051">
    <property type="protein sequence ID" value="GJT11221.1"/>
    <property type="molecule type" value="Genomic_DNA"/>
</dbReference>
<sequence>MVNTRTDAELAAAVQAAVDAMLPQIREQVREEYRNGASGSGGNPPPVTIHTWLERFNKQKPVRLLLALEGAGQNFRRGLHKSILDRYPMLEVLLMLLKLQDAASQLWIPPETGWIMTGPDTIRQGGNLQYILRGHDHEELMTVMRSAAGRLLDYGAGPATSRNRVSAVPRALPTLVPSKTRHHPRVILTLSAPHVDVEPRESVVVMLRHVLYYLTGCEGFLANINDTTSDVSYLFMISHIVLNFQEVISRKLQGIPPIRVVEFNMSLFQEQSQSQGFLIAWTPNWLKEFKDQLNELLGQERGFIRPRVSHGGRAQFVSLRKRTGSMRLRSKHFSQDDFPILVTLSCDGKREDISRLLYCNVNVHYEFSGYSFWSKDMLQLLKKNTWRHLRTVYQILRQEKLYAKFSKCRNFDELSGFFWVDISCFRRISMDPAEVEAIHQTSGKPSPVTELRSFLALETRVRLFVWNARASGEEEPLIVDFRVLGCFKDRQGPWVVNSCSPWESVLLCITTAKNLMSLKYIFTQRELNMRQRRWLELLKDYDTNIQYHPGKANVVADALSRKSGMIAGIKVEEEIIRDLERLDIELCVRGQNGLHGSQRKHDAIISGCRGSFDQDSAFPSYSLKFSTAFSIQRKMDSQETYDSDTGGQCYVRCIRMEGKLGTYTICLVEFAYNNSWLASIKCAHLRCYTVGKCRALSGWDQVGVGFLRVPSDEVTMRKVAVARESLEAQTRQKSVLVLKASLVLVDIGPFEILERVGEIRRRFILTEEPESILDRQVRVMRKKTIPFVKILWRNHPEREATWETEESIRASYPHFLP</sequence>
<dbReference type="PROSITE" id="PS50013">
    <property type="entry name" value="CHROMO_2"/>
    <property type="match status" value="1"/>
</dbReference>
<dbReference type="InterPro" id="IPR000953">
    <property type="entry name" value="Chromo/chromo_shadow_dom"/>
</dbReference>
<comment type="caution">
    <text evidence="2">The sequence shown here is derived from an EMBL/GenBank/DDBJ whole genome shotgun (WGS) entry which is preliminary data.</text>
</comment>